<feature type="transmembrane region" description="Helical" evidence="1">
    <location>
        <begin position="180"/>
        <end position="203"/>
    </location>
</feature>
<dbReference type="PANTHER" id="PTHR36832">
    <property type="entry name" value="SLR1174 PROTEIN-RELATED"/>
    <property type="match status" value="1"/>
</dbReference>
<dbReference type="PANTHER" id="PTHR36832:SF1">
    <property type="entry name" value="SLR1174 PROTEIN"/>
    <property type="match status" value="1"/>
</dbReference>
<name>A0ABS1JGE6_9BACL</name>
<keyword evidence="1" id="KW-1133">Transmembrane helix</keyword>
<organism evidence="2 3">
    <name type="scientific">Tumebacillus amylolyticus</name>
    <dbReference type="NCBI Taxonomy" id="2801339"/>
    <lineage>
        <taxon>Bacteria</taxon>
        <taxon>Bacillati</taxon>
        <taxon>Bacillota</taxon>
        <taxon>Bacilli</taxon>
        <taxon>Bacillales</taxon>
        <taxon>Alicyclobacillaceae</taxon>
        <taxon>Tumebacillus</taxon>
    </lineage>
</organism>
<feature type="transmembrane region" description="Helical" evidence="1">
    <location>
        <begin position="116"/>
        <end position="137"/>
    </location>
</feature>
<sequence>MALQLAKYTAVGKITVRNNLAYLYDYLIRSLFLLVILYIFAQLWRVTYEGVGTPTISGYSFEQLLWYLVFAEAMVLSSPRLARRIEDEVKKGDVAYQLTRPVSYLLFQYATYMGEAYVLLPVHLLVGGVLGTTMFGVPHFGWGWLGFLLVSVGAFTINFLLNMILALFSFWIEETRGLEFVYYKIVFTLGGMLLPLEMFGGTIREVADWLPFQTVVYFPSKMAVQFDASLIGRMLGVQALWAIVLTLCLTLLYRKGVKKLNVNGG</sequence>
<feature type="transmembrane region" description="Helical" evidence="1">
    <location>
        <begin position="21"/>
        <end position="44"/>
    </location>
</feature>
<evidence type="ECO:0000313" key="2">
    <source>
        <dbReference type="EMBL" id="MBL0389295.1"/>
    </source>
</evidence>
<reference evidence="2 3" key="1">
    <citation type="submission" date="2021-01" db="EMBL/GenBank/DDBJ databases">
        <title>Tumebacillus sp. strain ITR2 16S ribosomal RNA gene Genome sequencing and assembly.</title>
        <authorList>
            <person name="Kang M."/>
        </authorList>
    </citation>
    <scope>NUCLEOTIDE SEQUENCE [LARGE SCALE GENOMIC DNA]</scope>
    <source>
        <strain evidence="2 3">ITR2</strain>
    </source>
</reference>
<dbReference type="InterPro" id="IPR010390">
    <property type="entry name" value="ABC-2_transporter-like"/>
</dbReference>
<protein>
    <submittedName>
        <fullName evidence="2">ABC-2 family transporter protein</fullName>
    </submittedName>
</protein>
<dbReference type="Proteomes" id="UP000602284">
    <property type="component" value="Unassembled WGS sequence"/>
</dbReference>
<keyword evidence="1" id="KW-0472">Membrane</keyword>
<feature type="transmembrane region" description="Helical" evidence="1">
    <location>
        <begin position="230"/>
        <end position="253"/>
    </location>
</feature>
<evidence type="ECO:0000256" key="1">
    <source>
        <dbReference type="SAM" id="Phobius"/>
    </source>
</evidence>
<evidence type="ECO:0000313" key="3">
    <source>
        <dbReference type="Proteomes" id="UP000602284"/>
    </source>
</evidence>
<proteinExistence type="predicted"/>
<feature type="transmembrane region" description="Helical" evidence="1">
    <location>
        <begin position="64"/>
        <end position="82"/>
    </location>
</feature>
<comment type="caution">
    <text evidence="2">The sequence shown here is derived from an EMBL/GenBank/DDBJ whole genome shotgun (WGS) entry which is preliminary data.</text>
</comment>
<feature type="transmembrane region" description="Helical" evidence="1">
    <location>
        <begin position="143"/>
        <end position="168"/>
    </location>
</feature>
<dbReference type="Pfam" id="PF06182">
    <property type="entry name" value="ABC2_membrane_6"/>
    <property type="match status" value="1"/>
</dbReference>
<accession>A0ABS1JGE6</accession>
<gene>
    <name evidence="2" type="ORF">JJB07_22140</name>
</gene>
<keyword evidence="1" id="KW-0812">Transmembrane</keyword>
<keyword evidence="3" id="KW-1185">Reference proteome</keyword>
<dbReference type="EMBL" id="JAEQNB010000010">
    <property type="protein sequence ID" value="MBL0389295.1"/>
    <property type="molecule type" value="Genomic_DNA"/>
</dbReference>